<keyword evidence="4" id="KW-1185">Reference proteome</keyword>
<dbReference type="AlphaFoldDB" id="A0A4R1S0F9"/>
<dbReference type="PROSITE" id="PS51740">
    <property type="entry name" value="SPOVT_ABRB"/>
    <property type="match status" value="1"/>
</dbReference>
<feature type="domain" description="SpoVT-AbrB" evidence="2">
    <location>
        <begin position="6"/>
        <end position="51"/>
    </location>
</feature>
<dbReference type="SMART" id="SM00966">
    <property type="entry name" value="SpoVT_AbrB"/>
    <property type="match status" value="1"/>
</dbReference>
<dbReference type="Proteomes" id="UP000295008">
    <property type="component" value="Unassembled WGS sequence"/>
</dbReference>
<dbReference type="InterPro" id="IPR007159">
    <property type="entry name" value="SpoVT-AbrB_dom"/>
</dbReference>
<evidence type="ECO:0000256" key="1">
    <source>
        <dbReference type="PROSITE-ProRule" id="PRU01076"/>
    </source>
</evidence>
<protein>
    <submittedName>
        <fullName evidence="3">Transcriptional pleiotropic regulator of transition state genes</fullName>
    </submittedName>
</protein>
<dbReference type="PANTHER" id="PTHR36432:SF1">
    <property type="entry name" value="STAGE V SPORULATION PROTEIN T"/>
    <property type="match status" value="1"/>
</dbReference>
<dbReference type="InterPro" id="IPR037914">
    <property type="entry name" value="SpoVT-AbrB_sf"/>
</dbReference>
<dbReference type="EMBL" id="SLUN01000006">
    <property type="protein sequence ID" value="TCL72399.1"/>
    <property type="molecule type" value="Genomic_DNA"/>
</dbReference>
<reference evidence="3 4" key="1">
    <citation type="submission" date="2019-03" db="EMBL/GenBank/DDBJ databases">
        <title>Genomic Encyclopedia of Type Strains, Phase IV (KMG-IV): sequencing the most valuable type-strain genomes for metagenomic binning, comparative biology and taxonomic classification.</title>
        <authorList>
            <person name="Goeker M."/>
        </authorList>
    </citation>
    <scope>NUCLEOTIDE SEQUENCE [LARGE SCALE GENOMIC DNA]</scope>
    <source>
        <strain evidence="3 4">LX-B</strain>
    </source>
</reference>
<dbReference type="InterPro" id="IPR052731">
    <property type="entry name" value="B_subtilis_Trans_State_Reg"/>
</dbReference>
<organism evidence="3 4">
    <name type="scientific">Hydrogenispora ethanolica</name>
    <dbReference type="NCBI Taxonomy" id="1082276"/>
    <lineage>
        <taxon>Bacteria</taxon>
        <taxon>Bacillati</taxon>
        <taxon>Bacillota</taxon>
        <taxon>Hydrogenispora</taxon>
    </lineage>
</organism>
<evidence type="ECO:0000313" key="4">
    <source>
        <dbReference type="Proteomes" id="UP000295008"/>
    </source>
</evidence>
<comment type="caution">
    <text evidence="3">The sequence shown here is derived from an EMBL/GenBank/DDBJ whole genome shotgun (WGS) entry which is preliminary data.</text>
</comment>
<keyword evidence="1" id="KW-0238">DNA-binding</keyword>
<dbReference type="Gene3D" id="2.10.260.10">
    <property type="match status" value="1"/>
</dbReference>
<name>A0A4R1S0F9_HYDET</name>
<dbReference type="GO" id="GO:0003677">
    <property type="term" value="F:DNA binding"/>
    <property type="evidence" value="ECO:0007669"/>
    <property type="project" value="UniProtKB-UniRule"/>
</dbReference>
<proteinExistence type="predicted"/>
<dbReference type="Pfam" id="PF04014">
    <property type="entry name" value="MazE_antitoxin"/>
    <property type="match status" value="1"/>
</dbReference>
<dbReference type="NCBIfam" id="TIGR01439">
    <property type="entry name" value="lp_hng_hel_AbrB"/>
    <property type="match status" value="1"/>
</dbReference>
<evidence type="ECO:0000259" key="2">
    <source>
        <dbReference type="PROSITE" id="PS51740"/>
    </source>
</evidence>
<dbReference type="SUPFAM" id="SSF89447">
    <property type="entry name" value="AbrB/MazE/MraZ-like"/>
    <property type="match status" value="1"/>
</dbReference>
<dbReference type="RefSeq" id="WP_165907869.1">
    <property type="nucleotide sequence ID" value="NZ_SLUN01000006.1"/>
</dbReference>
<accession>A0A4R1S0F9</accession>
<gene>
    <name evidence="3" type="ORF">EDC14_1006109</name>
</gene>
<dbReference type="PANTHER" id="PTHR36432">
    <property type="match status" value="1"/>
</dbReference>
<evidence type="ECO:0000313" key="3">
    <source>
        <dbReference type="EMBL" id="TCL72399.1"/>
    </source>
</evidence>
<sequence length="84" mass="9619">MMRPIGIVRKVDCLGRVVIPSELRRNMNIEDADSLEIYVDRDMIVIKKYEPFCVFCGSPEGVENVRGKNICESCRRALRELVSS</sequence>